<evidence type="ECO:0000313" key="1">
    <source>
        <dbReference type="EMBL" id="CAL5220474.1"/>
    </source>
</evidence>
<keyword evidence="2" id="KW-1185">Reference proteome</keyword>
<proteinExistence type="predicted"/>
<protein>
    <submittedName>
        <fullName evidence="1">G2498 protein</fullName>
    </submittedName>
</protein>
<dbReference type="Proteomes" id="UP001497392">
    <property type="component" value="Unassembled WGS sequence"/>
</dbReference>
<reference evidence="1 2" key="1">
    <citation type="submission" date="2024-06" db="EMBL/GenBank/DDBJ databases">
        <authorList>
            <person name="Kraege A."/>
            <person name="Thomma B."/>
        </authorList>
    </citation>
    <scope>NUCLEOTIDE SEQUENCE [LARGE SCALE GENOMIC DNA]</scope>
</reference>
<gene>
    <name evidence="1" type="primary">g2498</name>
    <name evidence="1" type="ORF">VP750_LOCUS2133</name>
</gene>
<evidence type="ECO:0000313" key="2">
    <source>
        <dbReference type="Proteomes" id="UP001497392"/>
    </source>
</evidence>
<comment type="caution">
    <text evidence="1">The sequence shown here is derived from an EMBL/GenBank/DDBJ whole genome shotgun (WGS) entry which is preliminary data.</text>
</comment>
<organism evidence="1 2">
    <name type="scientific">Coccomyxa viridis</name>
    <dbReference type="NCBI Taxonomy" id="1274662"/>
    <lineage>
        <taxon>Eukaryota</taxon>
        <taxon>Viridiplantae</taxon>
        <taxon>Chlorophyta</taxon>
        <taxon>core chlorophytes</taxon>
        <taxon>Trebouxiophyceae</taxon>
        <taxon>Trebouxiophyceae incertae sedis</taxon>
        <taxon>Coccomyxaceae</taxon>
        <taxon>Coccomyxa</taxon>
    </lineage>
</organism>
<name>A0ABP1FP90_9CHLO</name>
<dbReference type="EMBL" id="CAXHTA020000004">
    <property type="protein sequence ID" value="CAL5220474.1"/>
    <property type="molecule type" value="Genomic_DNA"/>
</dbReference>
<sequence>ILCKSNLKYWDRDLACLLGVQRMV</sequence>
<feature type="non-terminal residue" evidence="1">
    <location>
        <position position="1"/>
    </location>
</feature>
<accession>A0ABP1FP90</accession>